<feature type="non-terminal residue" evidence="5">
    <location>
        <position position="131"/>
    </location>
</feature>
<keyword evidence="3" id="KW-0804">Transcription</keyword>
<dbReference type="PANTHER" id="PTHR30146">
    <property type="entry name" value="LACI-RELATED TRANSCRIPTIONAL REPRESSOR"/>
    <property type="match status" value="1"/>
</dbReference>
<dbReference type="InterPro" id="IPR010982">
    <property type="entry name" value="Lambda_DNA-bd_dom_sf"/>
</dbReference>
<evidence type="ECO:0000313" key="5">
    <source>
        <dbReference type="EMBL" id="NKX50607.1"/>
    </source>
</evidence>
<name>A0ABX1JMU2_9MICC</name>
<protein>
    <submittedName>
        <fullName evidence="5">LacI family transcriptional regulator</fullName>
    </submittedName>
</protein>
<dbReference type="SUPFAM" id="SSF47413">
    <property type="entry name" value="lambda repressor-like DNA-binding domains"/>
    <property type="match status" value="1"/>
</dbReference>
<keyword evidence="2" id="KW-0238">DNA-binding</keyword>
<evidence type="ECO:0000256" key="1">
    <source>
        <dbReference type="ARBA" id="ARBA00023015"/>
    </source>
</evidence>
<evidence type="ECO:0000256" key="3">
    <source>
        <dbReference type="ARBA" id="ARBA00023163"/>
    </source>
</evidence>
<evidence type="ECO:0000256" key="2">
    <source>
        <dbReference type="ARBA" id="ARBA00023125"/>
    </source>
</evidence>
<dbReference type="CDD" id="cd01392">
    <property type="entry name" value="HTH_LacI"/>
    <property type="match status" value="1"/>
</dbReference>
<dbReference type="Pfam" id="PF00356">
    <property type="entry name" value="LacI"/>
    <property type="match status" value="1"/>
</dbReference>
<dbReference type="SMART" id="SM00354">
    <property type="entry name" value="HTH_LACI"/>
    <property type="match status" value="1"/>
</dbReference>
<keyword evidence="1" id="KW-0805">Transcription regulation</keyword>
<reference evidence="5 6" key="1">
    <citation type="submission" date="2020-04" db="EMBL/GenBank/DDBJ databases">
        <authorList>
            <person name="Liu S."/>
        </authorList>
    </citation>
    <scope>NUCLEOTIDE SEQUENCE [LARGE SCALE GENOMIC DNA]</scope>
    <source>
        <strain evidence="5 6">CGMCC 1.15091</strain>
    </source>
</reference>
<accession>A0ABX1JMU2</accession>
<comment type="caution">
    <text evidence="5">The sequence shown here is derived from an EMBL/GenBank/DDBJ whole genome shotgun (WGS) entry which is preliminary data.</text>
</comment>
<organism evidence="5 6">
    <name type="scientific">Arthrobacter deserti</name>
    <dbReference type="NCBI Taxonomy" id="1742687"/>
    <lineage>
        <taxon>Bacteria</taxon>
        <taxon>Bacillati</taxon>
        <taxon>Actinomycetota</taxon>
        <taxon>Actinomycetes</taxon>
        <taxon>Micrococcales</taxon>
        <taxon>Micrococcaceae</taxon>
        <taxon>Arthrobacter</taxon>
    </lineage>
</organism>
<sequence>MSARVTIRDVARAAGVSVTAVSHSLNGKGTLAEATRQRVREVAEQLGYQPNPLARGMRRSPIGGVGLMLRPLDTLGTYRPHGVDYFTRLSGAVAVECLDRGMGVMLTRDLTQLPRSPLALSLDGYIIDDPV</sequence>
<dbReference type="PANTHER" id="PTHR30146:SF153">
    <property type="entry name" value="LACTOSE OPERON REPRESSOR"/>
    <property type="match status" value="1"/>
</dbReference>
<dbReference type="PROSITE" id="PS50932">
    <property type="entry name" value="HTH_LACI_2"/>
    <property type="match status" value="1"/>
</dbReference>
<dbReference type="Gene3D" id="1.10.260.40">
    <property type="entry name" value="lambda repressor-like DNA-binding domains"/>
    <property type="match status" value="1"/>
</dbReference>
<gene>
    <name evidence="5" type="ORF">HER39_08505</name>
</gene>
<keyword evidence="6" id="KW-1185">Reference proteome</keyword>
<evidence type="ECO:0000259" key="4">
    <source>
        <dbReference type="PROSITE" id="PS50932"/>
    </source>
</evidence>
<evidence type="ECO:0000313" key="6">
    <source>
        <dbReference type="Proteomes" id="UP000523795"/>
    </source>
</evidence>
<dbReference type="InterPro" id="IPR000843">
    <property type="entry name" value="HTH_LacI"/>
</dbReference>
<dbReference type="Proteomes" id="UP000523795">
    <property type="component" value="Unassembled WGS sequence"/>
</dbReference>
<proteinExistence type="predicted"/>
<feature type="domain" description="HTH lacI-type" evidence="4">
    <location>
        <begin position="5"/>
        <end position="59"/>
    </location>
</feature>
<dbReference type="EMBL" id="JAAZSR010000108">
    <property type="protein sequence ID" value="NKX50607.1"/>
    <property type="molecule type" value="Genomic_DNA"/>
</dbReference>